<dbReference type="RefSeq" id="WP_308679443.1">
    <property type="nucleotide sequence ID" value="NZ_JAMZMF010000005.1"/>
</dbReference>
<organism evidence="1 2">
    <name type="scientific">Actinomyces oris</name>
    <dbReference type="NCBI Taxonomy" id="544580"/>
    <lineage>
        <taxon>Bacteria</taxon>
        <taxon>Bacillati</taxon>
        <taxon>Actinomycetota</taxon>
        <taxon>Actinomycetes</taxon>
        <taxon>Actinomycetales</taxon>
        <taxon>Actinomycetaceae</taxon>
        <taxon>Actinomyces</taxon>
    </lineage>
</organism>
<evidence type="ECO:0000313" key="1">
    <source>
        <dbReference type="EMBL" id="MDR0177270.1"/>
    </source>
</evidence>
<comment type="caution">
    <text evidence="1">The sequence shown here is derived from an EMBL/GenBank/DDBJ whole genome shotgun (WGS) entry which is preliminary data.</text>
</comment>
<evidence type="ECO:0000313" key="2">
    <source>
        <dbReference type="Proteomes" id="UP001230065"/>
    </source>
</evidence>
<dbReference type="Proteomes" id="UP001230065">
    <property type="component" value="Unassembled WGS sequence"/>
</dbReference>
<sequence length="361" mass="39635">MTDDPWTEQWRLETGAATAWKPGEGWGFLSNGNHIAVYDNNLKGATPIQIYRVVDGRPIKTLDLPSPGYTPWGINSTSLFYSRGYIDLETGERTEDAWGKEFLTFISENLIITCSDSPITCSAWNMNNGAQSLRWAQKYPGTKVHQWQNQHIGDTNSGYLKLQIDDTTHFISLSDGSSHNPQDSKDLPTFIAASDGWIRIDQIGQATTLSPDGGRTGSFSMPNPLSSRYPPILITGSGDPTVAELRRAYESQDTSWAQTSVSCASGTPCTLNGEPLSAPTDRNCTSGGLDLSETQNSWVKSPDNRFVIIKPQTANIQGTACIIDTTKNKTYERRQAIVPRGDLIIAVEGTTLMGYSPTRQE</sequence>
<gene>
    <name evidence="1" type="ORF">RF687_04830</name>
</gene>
<name>A0AAW8L1Z6_9ACTO</name>
<dbReference type="AlphaFoldDB" id="A0AAW8L1Z6"/>
<accession>A0AAW8L1Z6</accession>
<protein>
    <submittedName>
        <fullName evidence="1">Uncharacterized protein</fullName>
    </submittedName>
</protein>
<reference evidence="1" key="1">
    <citation type="submission" date="2022-06" db="EMBL/GenBank/DDBJ databases">
        <title>Draft Genome Sequences of Three Actinomyces oris Strains, Isolated from Healthy Human Feces.</title>
        <authorList>
            <person name="Ye Y."/>
            <person name="Liu C."/>
            <person name="Zhao J."/>
            <person name="Xu J."/>
            <person name="Huang H."/>
            <person name="Wang B."/>
            <person name="Wei J."/>
            <person name="Jing X."/>
        </authorList>
    </citation>
    <scope>NUCLEOTIDE SEQUENCE</scope>
    <source>
        <strain evidence="1">CNGBCC1803727</strain>
    </source>
</reference>
<dbReference type="EMBL" id="JAMZMF010000005">
    <property type="protein sequence ID" value="MDR0177270.1"/>
    <property type="molecule type" value="Genomic_DNA"/>
</dbReference>
<proteinExistence type="predicted"/>